<gene>
    <name evidence="2" type="ORF">PL963_02339</name>
</gene>
<accession>A0A193SPH5</accession>
<reference evidence="3" key="1">
    <citation type="submission" date="2017-11" db="EMBL/GenBank/DDBJ databases">
        <authorList>
            <person name="Blom J."/>
        </authorList>
    </citation>
    <scope>NUCLEOTIDE SEQUENCE [LARGE SCALE GENOMIC DNA]</scope>
</reference>
<dbReference type="InterPro" id="IPR052189">
    <property type="entry name" value="L-asp_N-monooxygenase_NS-form"/>
</dbReference>
<evidence type="ECO:0000313" key="3">
    <source>
        <dbReference type="Proteomes" id="UP000239025"/>
    </source>
</evidence>
<dbReference type="RefSeq" id="WP_065349660.1">
    <property type="nucleotide sequence ID" value="NZ_LT222319.1"/>
</dbReference>
<dbReference type="PANTHER" id="PTHR40254:SF1">
    <property type="entry name" value="BLR0577 PROTEIN"/>
    <property type="match status" value="1"/>
</dbReference>
<dbReference type="Proteomes" id="UP000239025">
    <property type="component" value="Chromosome 1"/>
</dbReference>
<sequence length="743" mass="84366">MINIAIIGGGPNGMYFLNGIYSLLKNRNDQPVSISLFDKYGNFGSGWAHSPNQAKTSMLNRIVGQLSFAPDGTNTEHTLLPACPRITFSDWLQRKYRETHDQRYKKSADEFPTRELYGESLCEIFRELVSDLQDAGVEVKLLTENVVSVTKTGERRYQVVTEKNTIPDAFDLVMLATGHQESHDNFTLAPVLKKHIEYHNFAYPLFDVPEWKSKRIGVIGMGLTAIDTLLYYTENKGGTFYREDGQLRYRPSGNEPKRLFALSRSGYFTYSRPHNLKEVDLAKYEHTGYFYTRALVDALRDRLGSPAHTESSRDNHRHQLDFDVHVFPVLMLELQLCYYRILFGPELLRAMVEKSVPLVDAFIAGHNQHNRQKETAIAWLTRAVESIAHEAVFKVSRFLHEGIASTIEGIPIETLVNRYIEVLYGKQPSSELSTFEAAQQALARPSPWGHSSAPEAHLFNWDFIVDPITHMDFPTSTPWRERLLSFMKWDRLQSEQGNLDNPYKGACDDVFRDLRQTVVYAVDFGGITPTSYNRMLKDFYAVHNRAANGSCIELMEKIEALITADIIDVTYAKANIQIDNDVVWLHSLSDPGAFTTLDVMIDAKLHNFDIKKAKNPLFANLVEQGIASYWVHKDCHGVEVALSGFNITREFQFINSHGKKERVFCVGQPSEGIMFFQNGSIRPNVNHHVANDILSCLNAVNRELLDLAISESTNKKPSLTLPCGLTKAIRKTERLGIRLSTDR</sequence>
<dbReference type="InterPro" id="IPR038732">
    <property type="entry name" value="HpyO/CreE_NAD-binding"/>
</dbReference>
<protein>
    <recommendedName>
        <fullName evidence="1">FAD-dependent urate hydroxylase HpyO/Asp monooxygenase CreE-like FAD/NAD(P)-binding domain-containing protein</fullName>
    </recommendedName>
</protein>
<feature type="domain" description="FAD-dependent urate hydroxylase HpyO/Asp monooxygenase CreE-like FAD/NAD(P)-binding" evidence="1">
    <location>
        <begin position="5"/>
        <end position="180"/>
    </location>
</feature>
<evidence type="ECO:0000259" key="1">
    <source>
        <dbReference type="Pfam" id="PF13454"/>
    </source>
</evidence>
<evidence type="ECO:0000313" key="2">
    <source>
        <dbReference type="EMBL" id="SOS19901.1"/>
    </source>
</evidence>
<name>A0A193SPH5_9PSED</name>
<dbReference type="EMBL" id="LT963395">
    <property type="protein sequence ID" value="SOS19901.1"/>
    <property type="molecule type" value="Genomic_DNA"/>
</dbReference>
<keyword evidence="3" id="KW-1185">Reference proteome</keyword>
<dbReference type="PANTHER" id="PTHR40254">
    <property type="entry name" value="BLR0577 PROTEIN"/>
    <property type="match status" value="1"/>
</dbReference>
<dbReference type="AlphaFoldDB" id="A0A193SPH5"/>
<dbReference type="SUPFAM" id="SSF51905">
    <property type="entry name" value="FAD/NAD(P)-binding domain"/>
    <property type="match status" value="1"/>
</dbReference>
<organism evidence="2 3">
    <name type="scientific">Pseudomonas cerasi</name>
    <dbReference type="NCBI Taxonomy" id="1583341"/>
    <lineage>
        <taxon>Bacteria</taxon>
        <taxon>Pseudomonadati</taxon>
        <taxon>Pseudomonadota</taxon>
        <taxon>Gammaproteobacteria</taxon>
        <taxon>Pseudomonadales</taxon>
        <taxon>Pseudomonadaceae</taxon>
        <taxon>Pseudomonas</taxon>
    </lineage>
</organism>
<proteinExistence type="predicted"/>
<dbReference type="Pfam" id="PF13454">
    <property type="entry name" value="NAD_binding_9"/>
    <property type="match status" value="1"/>
</dbReference>
<dbReference type="Gene3D" id="3.50.50.60">
    <property type="entry name" value="FAD/NAD(P)-binding domain"/>
    <property type="match status" value="1"/>
</dbReference>
<dbReference type="InterPro" id="IPR036188">
    <property type="entry name" value="FAD/NAD-bd_sf"/>
</dbReference>